<organism evidence="5 6">
    <name type="scientific">Ketogulonicigenium robustum</name>
    <dbReference type="NCBI Taxonomy" id="92947"/>
    <lineage>
        <taxon>Bacteria</taxon>
        <taxon>Pseudomonadati</taxon>
        <taxon>Pseudomonadota</taxon>
        <taxon>Alphaproteobacteria</taxon>
        <taxon>Rhodobacterales</taxon>
        <taxon>Roseobacteraceae</taxon>
        <taxon>Ketogulonicigenium</taxon>
    </lineage>
</organism>
<dbReference type="PROSITE" id="PS50949">
    <property type="entry name" value="HTH_GNTR"/>
    <property type="match status" value="1"/>
</dbReference>
<gene>
    <name evidence="5" type="ORF">BVG79_01290</name>
</gene>
<dbReference type="Pfam" id="PF00392">
    <property type="entry name" value="GntR"/>
    <property type="match status" value="1"/>
</dbReference>
<dbReference type="GO" id="GO:0003677">
    <property type="term" value="F:DNA binding"/>
    <property type="evidence" value="ECO:0007669"/>
    <property type="project" value="UniProtKB-KW"/>
</dbReference>
<dbReference type="InterPro" id="IPR036390">
    <property type="entry name" value="WH_DNA-bd_sf"/>
</dbReference>
<dbReference type="InterPro" id="IPR036388">
    <property type="entry name" value="WH-like_DNA-bd_sf"/>
</dbReference>
<dbReference type="KEGG" id="kro:BVG79_01290"/>
<evidence type="ECO:0000259" key="4">
    <source>
        <dbReference type="PROSITE" id="PS50949"/>
    </source>
</evidence>
<name>A0A1W6NZF3_9RHOB</name>
<dbReference type="STRING" id="92947.BVG79_01290"/>
<sequence>MFPINPLMIDKSLPVPVGMQLHGLLSYALSFWNLPEGEKLPSVRQLAADLGVAPMTVAQVYQQLRDEGLIEMRAGLGAFVARRAAPEADDPIAGLAGMIDALLRRAHALDVSPTALVGMVNARAQLQRSDAGLKVVFVGMFGPQTRDYVREIASVLAPTDSISWVLMSQLTDDLAARDSCLGADLVVTFTHRVAEVRSLLEADGASVDPARVVGIAFIASRRTRQQLAGQDPRARIAAVSYFQEYVSVMRPTVREFAPHVAEVRATWMGAADLNEVLAGCTSVVYASGAEHLSEMVEPGVDCFEFRHSADQAALEGVLLPHLAKLRQAKVSARVLADSQSADDVITK</sequence>
<keyword evidence="1" id="KW-0805">Transcription regulation</keyword>
<keyword evidence="2" id="KW-0238">DNA-binding</keyword>
<dbReference type="GO" id="GO:0003700">
    <property type="term" value="F:DNA-binding transcription factor activity"/>
    <property type="evidence" value="ECO:0007669"/>
    <property type="project" value="InterPro"/>
</dbReference>
<dbReference type="InterPro" id="IPR000524">
    <property type="entry name" value="Tscrpt_reg_HTH_GntR"/>
</dbReference>
<evidence type="ECO:0000313" key="6">
    <source>
        <dbReference type="Proteomes" id="UP000242447"/>
    </source>
</evidence>
<dbReference type="AlphaFoldDB" id="A0A1W6NZF3"/>
<proteinExistence type="predicted"/>
<keyword evidence="6" id="KW-1185">Reference proteome</keyword>
<dbReference type="PANTHER" id="PTHR38445:SF7">
    <property type="entry name" value="GNTR-FAMILY TRANSCRIPTIONAL REGULATOR"/>
    <property type="match status" value="1"/>
</dbReference>
<evidence type="ECO:0000256" key="3">
    <source>
        <dbReference type="ARBA" id="ARBA00023163"/>
    </source>
</evidence>
<dbReference type="CDD" id="cd07377">
    <property type="entry name" value="WHTH_GntR"/>
    <property type="match status" value="1"/>
</dbReference>
<dbReference type="PANTHER" id="PTHR38445">
    <property type="entry name" value="HTH-TYPE TRANSCRIPTIONAL REPRESSOR YTRA"/>
    <property type="match status" value="1"/>
</dbReference>
<dbReference type="OrthoDB" id="7173258at2"/>
<keyword evidence="3" id="KW-0804">Transcription</keyword>
<dbReference type="Proteomes" id="UP000242447">
    <property type="component" value="Chromosome"/>
</dbReference>
<evidence type="ECO:0000256" key="2">
    <source>
        <dbReference type="ARBA" id="ARBA00023125"/>
    </source>
</evidence>
<dbReference type="EMBL" id="CP019937">
    <property type="protein sequence ID" value="ARO14636.1"/>
    <property type="molecule type" value="Genomic_DNA"/>
</dbReference>
<evidence type="ECO:0000313" key="5">
    <source>
        <dbReference type="EMBL" id="ARO14636.1"/>
    </source>
</evidence>
<dbReference type="Gene3D" id="1.10.10.10">
    <property type="entry name" value="Winged helix-like DNA-binding domain superfamily/Winged helix DNA-binding domain"/>
    <property type="match status" value="1"/>
</dbReference>
<dbReference type="SMART" id="SM00345">
    <property type="entry name" value="HTH_GNTR"/>
    <property type="match status" value="1"/>
</dbReference>
<protein>
    <submittedName>
        <fullName evidence="5">Transcriptional regulator, GntR family</fullName>
    </submittedName>
</protein>
<evidence type="ECO:0000256" key="1">
    <source>
        <dbReference type="ARBA" id="ARBA00023015"/>
    </source>
</evidence>
<dbReference type="RefSeq" id="WP_085786149.1">
    <property type="nucleotide sequence ID" value="NZ_CP019937.1"/>
</dbReference>
<dbReference type="SUPFAM" id="SSF46785">
    <property type="entry name" value="Winged helix' DNA-binding domain"/>
    <property type="match status" value="1"/>
</dbReference>
<accession>A0A1W6NZF3</accession>
<feature type="domain" description="HTH gntR-type" evidence="4">
    <location>
        <begin position="15"/>
        <end position="83"/>
    </location>
</feature>
<reference evidence="5 6" key="1">
    <citation type="submission" date="2017-02" db="EMBL/GenBank/DDBJ databases">
        <title>Ketogulonicigenium robustum SPU B003 Genome sequencing and assembly.</title>
        <authorList>
            <person name="Li Y."/>
            <person name="Liu L."/>
            <person name="Wang C."/>
            <person name="Zhang M."/>
            <person name="Zhang T."/>
            <person name="Zhang Y."/>
        </authorList>
    </citation>
    <scope>NUCLEOTIDE SEQUENCE [LARGE SCALE GENOMIC DNA]</scope>
    <source>
        <strain evidence="5 6">SPU_B003</strain>
    </source>
</reference>